<comment type="subcellular location">
    <subcellularLocation>
        <location evidence="1 7">Cytoplasm</location>
    </subcellularLocation>
</comment>
<evidence type="ECO:0000256" key="5">
    <source>
        <dbReference type="ARBA" id="ARBA00022679"/>
    </source>
</evidence>
<dbReference type="NCBIfam" id="NF001453">
    <property type="entry name" value="PRK00312.1"/>
    <property type="match status" value="1"/>
</dbReference>
<keyword evidence="5 7" id="KW-0808">Transferase</keyword>
<dbReference type="EMBL" id="BMZB01000003">
    <property type="protein sequence ID" value="GGZ36669.1"/>
    <property type="molecule type" value="Genomic_DNA"/>
</dbReference>
<name>A0A918Q7W7_9CAUL</name>
<keyword evidence="9" id="KW-1185">Reference proteome</keyword>
<organism evidence="8 9">
    <name type="scientific">Asticcacaulis endophyticus</name>
    <dbReference type="NCBI Taxonomy" id="1395890"/>
    <lineage>
        <taxon>Bacteria</taxon>
        <taxon>Pseudomonadati</taxon>
        <taxon>Pseudomonadota</taxon>
        <taxon>Alphaproteobacteria</taxon>
        <taxon>Caulobacterales</taxon>
        <taxon>Caulobacteraceae</taxon>
        <taxon>Asticcacaulis</taxon>
    </lineage>
</organism>
<dbReference type="HAMAP" id="MF_00090">
    <property type="entry name" value="PIMT"/>
    <property type="match status" value="1"/>
</dbReference>
<feature type="active site" evidence="7">
    <location>
        <position position="65"/>
    </location>
</feature>
<dbReference type="Proteomes" id="UP000662572">
    <property type="component" value="Unassembled WGS sequence"/>
</dbReference>
<dbReference type="AlphaFoldDB" id="A0A918Q7W7"/>
<dbReference type="GO" id="GO:0030091">
    <property type="term" value="P:protein repair"/>
    <property type="evidence" value="ECO:0007669"/>
    <property type="project" value="UniProtKB-UniRule"/>
</dbReference>
<comment type="similarity">
    <text evidence="2 7">Belongs to the methyltransferase superfamily. L-isoaspartyl/D-aspartyl protein methyltransferase family.</text>
</comment>
<dbReference type="InterPro" id="IPR029063">
    <property type="entry name" value="SAM-dependent_MTases_sf"/>
</dbReference>
<evidence type="ECO:0000313" key="8">
    <source>
        <dbReference type="EMBL" id="GGZ36669.1"/>
    </source>
</evidence>
<dbReference type="RefSeq" id="WP_189486794.1">
    <property type="nucleotide sequence ID" value="NZ_BMZB01000003.1"/>
</dbReference>
<dbReference type="CDD" id="cd02440">
    <property type="entry name" value="AdoMet_MTases"/>
    <property type="match status" value="1"/>
</dbReference>
<evidence type="ECO:0000256" key="6">
    <source>
        <dbReference type="ARBA" id="ARBA00022691"/>
    </source>
</evidence>
<dbReference type="GO" id="GO:0005737">
    <property type="term" value="C:cytoplasm"/>
    <property type="evidence" value="ECO:0007669"/>
    <property type="project" value="UniProtKB-SubCell"/>
</dbReference>
<dbReference type="FunFam" id="3.40.50.150:FF:000010">
    <property type="entry name" value="Protein-L-isoaspartate O-methyltransferase"/>
    <property type="match status" value="1"/>
</dbReference>
<dbReference type="InterPro" id="IPR000682">
    <property type="entry name" value="PCMT"/>
</dbReference>
<keyword evidence="3 7" id="KW-0963">Cytoplasm</keyword>
<evidence type="ECO:0000256" key="2">
    <source>
        <dbReference type="ARBA" id="ARBA00005369"/>
    </source>
</evidence>
<comment type="caution">
    <text evidence="8">The sequence shown here is derived from an EMBL/GenBank/DDBJ whole genome shotgun (WGS) entry which is preliminary data.</text>
</comment>
<dbReference type="Pfam" id="PF01135">
    <property type="entry name" value="PCMT"/>
    <property type="match status" value="1"/>
</dbReference>
<evidence type="ECO:0000256" key="4">
    <source>
        <dbReference type="ARBA" id="ARBA00022603"/>
    </source>
</evidence>
<keyword evidence="6 7" id="KW-0949">S-adenosyl-L-methionine</keyword>
<dbReference type="PANTHER" id="PTHR11579:SF0">
    <property type="entry name" value="PROTEIN-L-ISOASPARTATE(D-ASPARTATE) O-METHYLTRANSFERASE"/>
    <property type="match status" value="1"/>
</dbReference>
<evidence type="ECO:0000313" key="9">
    <source>
        <dbReference type="Proteomes" id="UP000662572"/>
    </source>
</evidence>
<gene>
    <name evidence="7 8" type="primary">pcm</name>
    <name evidence="8" type="ORF">GCM10011273_23770</name>
</gene>
<dbReference type="PROSITE" id="PS01279">
    <property type="entry name" value="PCMT"/>
    <property type="match status" value="1"/>
</dbReference>
<dbReference type="GO" id="GO:0032259">
    <property type="term" value="P:methylation"/>
    <property type="evidence" value="ECO:0007669"/>
    <property type="project" value="UniProtKB-KW"/>
</dbReference>
<reference evidence="8" key="1">
    <citation type="journal article" date="2014" name="Int. J. Syst. Evol. Microbiol.">
        <title>Complete genome sequence of Corynebacterium casei LMG S-19264T (=DSM 44701T), isolated from a smear-ripened cheese.</title>
        <authorList>
            <consortium name="US DOE Joint Genome Institute (JGI-PGF)"/>
            <person name="Walter F."/>
            <person name="Albersmeier A."/>
            <person name="Kalinowski J."/>
            <person name="Ruckert C."/>
        </authorList>
    </citation>
    <scope>NUCLEOTIDE SEQUENCE</scope>
    <source>
        <strain evidence="8">KCTC 32296</strain>
    </source>
</reference>
<dbReference type="SUPFAM" id="SSF53335">
    <property type="entry name" value="S-adenosyl-L-methionine-dependent methyltransferases"/>
    <property type="match status" value="1"/>
</dbReference>
<comment type="catalytic activity">
    <reaction evidence="7">
        <text>[protein]-L-isoaspartate + S-adenosyl-L-methionine = [protein]-L-isoaspartate alpha-methyl ester + S-adenosyl-L-homocysteine</text>
        <dbReference type="Rhea" id="RHEA:12705"/>
        <dbReference type="Rhea" id="RHEA-COMP:12143"/>
        <dbReference type="Rhea" id="RHEA-COMP:12144"/>
        <dbReference type="ChEBI" id="CHEBI:57856"/>
        <dbReference type="ChEBI" id="CHEBI:59789"/>
        <dbReference type="ChEBI" id="CHEBI:90596"/>
        <dbReference type="ChEBI" id="CHEBI:90598"/>
        <dbReference type="EC" id="2.1.1.77"/>
    </reaction>
</comment>
<accession>A0A918Q7W7</accession>
<proteinExistence type="inferred from homology"/>
<dbReference type="PANTHER" id="PTHR11579">
    <property type="entry name" value="PROTEIN-L-ISOASPARTATE O-METHYLTRANSFERASE"/>
    <property type="match status" value="1"/>
</dbReference>
<evidence type="ECO:0000256" key="1">
    <source>
        <dbReference type="ARBA" id="ARBA00004496"/>
    </source>
</evidence>
<reference evidence="8" key="2">
    <citation type="submission" date="2020-09" db="EMBL/GenBank/DDBJ databases">
        <authorList>
            <person name="Sun Q."/>
            <person name="Kim S."/>
        </authorList>
    </citation>
    <scope>NUCLEOTIDE SEQUENCE</scope>
    <source>
        <strain evidence="8">KCTC 32296</strain>
    </source>
</reference>
<evidence type="ECO:0000256" key="7">
    <source>
        <dbReference type="HAMAP-Rule" id="MF_00090"/>
    </source>
</evidence>
<dbReference type="Gene3D" id="3.40.50.150">
    <property type="entry name" value="Vaccinia Virus protein VP39"/>
    <property type="match status" value="1"/>
</dbReference>
<dbReference type="EC" id="2.1.1.77" evidence="7"/>
<keyword evidence="4 7" id="KW-0489">Methyltransferase</keyword>
<protein>
    <recommendedName>
        <fullName evidence="7">Protein-L-isoaspartate O-methyltransferase</fullName>
        <ecNumber evidence="7">2.1.1.77</ecNumber>
    </recommendedName>
    <alternativeName>
        <fullName evidence="7">L-isoaspartyl protein carboxyl methyltransferase</fullName>
    </alternativeName>
    <alternativeName>
        <fullName evidence="7">Protein L-isoaspartyl methyltransferase</fullName>
    </alternativeName>
    <alternativeName>
        <fullName evidence="7">Protein-beta-aspartate methyltransferase</fullName>
        <shortName evidence="7">PIMT</shortName>
    </alternativeName>
</protein>
<dbReference type="GO" id="GO:0004719">
    <property type="term" value="F:protein-L-isoaspartate (D-aspartate) O-methyltransferase activity"/>
    <property type="evidence" value="ECO:0007669"/>
    <property type="project" value="UniProtKB-UniRule"/>
</dbReference>
<evidence type="ECO:0000256" key="3">
    <source>
        <dbReference type="ARBA" id="ARBA00022490"/>
    </source>
</evidence>
<comment type="function">
    <text evidence="7">Catalyzes the methyl esterification of L-isoaspartyl residues in peptides and proteins that result from spontaneous decomposition of normal L-aspartyl and L-asparaginyl residues. It plays a role in the repair and/or degradation of damaged proteins.</text>
</comment>
<sequence>MSEEDDVPETRLHRLLNSLKAQGISEPRLLHAMEYTPRDLFVPELFLDRSWEDSAIPIAAGQTISQPYIVALMTQSLKLEARHRVLEIGTGSGYQTAILSRLCRYVYTIERYRSLMLEAEIRHKRLMLENIIYRFGDGWDGWPEQAPFDRILVTAALPDEPHPLLSQLKINGVMVAPQGRGSVQQLLRYTRTKDDHFEVEDLGEVRFVPLLEGVAKDA</sequence>
<dbReference type="NCBIfam" id="TIGR00080">
    <property type="entry name" value="pimt"/>
    <property type="match status" value="1"/>
</dbReference>